<comment type="caution">
    <text evidence="1">The sequence shown here is derived from an EMBL/GenBank/DDBJ whole genome shotgun (WGS) entry which is preliminary data.</text>
</comment>
<dbReference type="Proteomes" id="UP001501358">
    <property type="component" value="Unassembled WGS sequence"/>
</dbReference>
<organism evidence="1 2">
    <name type="scientific">Streptomyces thermolineatus</name>
    <dbReference type="NCBI Taxonomy" id="44033"/>
    <lineage>
        <taxon>Bacteria</taxon>
        <taxon>Bacillati</taxon>
        <taxon>Actinomycetota</taxon>
        <taxon>Actinomycetes</taxon>
        <taxon>Kitasatosporales</taxon>
        <taxon>Streptomycetaceae</taxon>
        <taxon>Streptomyces</taxon>
    </lineage>
</organism>
<protein>
    <submittedName>
        <fullName evidence="1">Uncharacterized protein</fullName>
    </submittedName>
</protein>
<evidence type="ECO:0000313" key="2">
    <source>
        <dbReference type="Proteomes" id="UP001501358"/>
    </source>
</evidence>
<accession>A0ABN3LBM0</accession>
<proteinExistence type="predicted"/>
<name>A0ABN3LBM0_9ACTN</name>
<reference evidence="1 2" key="1">
    <citation type="journal article" date="2019" name="Int. J. Syst. Evol. Microbiol.">
        <title>The Global Catalogue of Microorganisms (GCM) 10K type strain sequencing project: providing services to taxonomists for standard genome sequencing and annotation.</title>
        <authorList>
            <consortium name="The Broad Institute Genomics Platform"/>
            <consortium name="The Broad Institute Genome Sequencing Center for Infectious Disease"/>
            <person name="Wu L."/>
            <person name="Ma J."/>
        </authorList>
    </citation>
    <scope>NUCLEOTIDE SEQUENCE [LARGE SCALE GENOMIC DNA]</scope>
    <source>
        <strain evidence="1 2">JCM 6307</strain>
    </source>
</reference>
<sequence>MIAFMPDTSSTTYARVGAVLHGIGMISEERMRGVLEEAAPYAHEELDHYEAACALEEFGVAVSVHADDIDSVHHDYASLLDDALRVAGNKVAVTDVRLVEGEGPLESGRFDTLEFRRNGRLVSVPAEHFADDYYDQGAACDAIAETAADDDPRAWHWVEFEHRPHAGYDSIMVLATQEQLKALHEHLGFTFPDSDGWQAPADPPAVRRAWGDVQRNAPGAPGPR</sequence>
<dbReference type="EMBL" id="BAAATA010000006">
    <property type="protein sequence ID" value="GAA2479514.1"/>
    <property type="molecule type" value="Genomic_DNA"/>
</dbReference>
<evidence type="ECO:0000313" key="1">
    <source>
        <dbReference type="EMBL" id="GAA2479514.1"/>
    </source>
</evidence>
<keyword evidence="2" id="KW-1185">Reference proteome</keyword>
<gene>
    <name evidence="1" type="ORF">GCM10010406_14650</name>
</gene>